<dbReference type="OrthoDB" id="9814509at2"/>
<keyword evidence="1" id="KW-0456">Lyase</keyword>
<dbReference type="InterPro" id="IPR008772">
    <property type="entry name" value="Phosphonate_metab_PhnH"/>
</dbReference>
<dbReference type="NCBIfam" id="TIGR03292">
    <property type="entry name" value="PhnH_redo"/>
    <property type="match status" value="1"/>
</dbReference>
<protein>
    <submittedName>
        <fullName evidence="1">Phosphonate C-P lyase system protein PhnH</fullName>
    </submittedName>
</protein>
<dbReference type="EMBL" id="CABPSC010000001">
    <property type="protein sequence ID" value="VVD64371.1"/>
    <property type="molecule type" value="Genomic_DNA"/>
</dbReference>
<dbReference type="Gene3D" id="3.40.50.11310">
    <property type="entry name" value="Bacterial phosphonate metabolism protein PhnH"/>
    <property type="match status" value="1"/>
</dbReference>
<dbReference type="PIRSF" id="PIRSF020680">
    <property type="entry name" value="PhnH"/>
    <property type="match status" value="1"/>
</dbReference>
<evidence type="ECO:0000313" key="1">
    <source>
        <dbReference type="EMBL" id="VVD64371.1"/>
    </source>
</evidence>
<sequence>MLMASMPDWSQLQPGFADPVHDAQGVFRAVLDALARPGQLRSVGSRLAPSAEASVAARATLLALADATTSVWLQSSLPEVASALRFHTGAPLLSGEAELANAQFALLTDPARCPALERFAFGTAESPEHAATLIVDVPTLHAGHGGHGGHDGHDGHAGPTSRAALRLRLRGPGIATHSDVTVGGLDAAFWRARAALAPRFPAGLDLLVTAGDTVLGLPRTTHVEVC</sequence>
<reference evidence="1 2" key="1">
    <citation type="submission" date="2019-08" db="EMBL/GenBank/DDBJ databases">
        <authorList>
            <person name="Peeters C."/>
        </authorList>
    </citation>
    <scope>NUCLEOTIDE SEQUENCE [LARGE SCALE GENOMIC DNA]</scope>
    <source>
        <strain evidence="1 2">LMG 31109</strain>
    </source>
</reference>
<dbReference type="AlphaFoldDB" id="A0A5E4RNL2"/>
<accession>A0A5E4RNL2</accession>
<dbReference type="Pfam" id="PF05845">
    <property type="entry name" value="PhnH"/>
    <property type="match status" value="1"/>
</dbReference>
<dbReference type="GO" id="GO:0016829">
    <property type="term" value="F:lyase activity"/>
    <property type="evidence" value="ECO:0007669"/>
    <property type="project" value="UniProtKB-KW"/>
</dbReference>
<proteinExistence type="predicted"/>
<organism evidence="1 2">
    <name type="scientific">Pandoraea nosoerga</name>
    <dbReference type="NCBI Taxonomy" id="2508296"/>
    <lineage>
        <taxon>Bacteria</taxon>
        <taxon>Pseudomonadati</taxon>
        <taxon>Pseudomonadota</taxon>
        <taxon>Betaproteobacteria</taxon>
        <taxon>Burkholderiales</taxon>
        <taxon>Burkholderiaceae</taxon>
        <taxon>Pandoraea</taxon>
    </lineage>
</organism>
<name>A0A5E4RNL2_9BURK</name>
<dbReference type="InterPro" id="IPR038058">
    <property type="entry name" value="PhnH-like_sp"/>
</dbReference>
<keyword evidence="2" id="KW-1185">Reference proteome</keyword>
<gene>
    <name evidence="1" type="ORF">PNO31109_00264</name>
</gene>
<evidence type="ECO:0000313" key="2">
    <source>
        <dbReference type="Proteomes" id="UP000367825"/>
    </source>
</evidence>
<dbReference type="SUPFAM" id="SSF159709">
    <property type="entry name" value="PhnH-like"/>
    <property type="match status" value="1"/>
</dbReference>
<dbReference type="GO" id="GO:0019634">
    <property type="term" value="P:organic phosphonate metabolic process"/>
    <property type="evidence" value="ECO:0007669"/>
    <property type="project" value="InterPro"/>
</dbReference>
<dbReference type="Proteomes" id="UP000367825">
    <property type="component" value="Unassembled WGS sequence"/>
</dbReference>